<gene>
    <name evidence="8" type="ORF">F6X38_10795</name>
</gene>
<feature type="transmembrane region" description="Helical" evidence="7">
    <location>
        <begin position="42"/>
        <end position="63"/>
    </location>
</feature>
<sequence>MNIEAWSPRALAALRIVSGLLFMEHGAQKLLGFPPSENPGPPLFSLFGLGGVLELFGGILIVLGLFTRPVAFILSGEMAVAYWMFHAPESAFPILNQGDAAILFCFVFLYLAAAGPGSWSVDGKLTPRRD</sequence>
<feature type="transmembrane region" description="Helical" evidence="7">
    <location>
        <begin position="70"/>
        <end position="88"/>
    </location>
</feature>
<name>A0A7V7PPS8_9HYPH</name>
<protein>
    <submittedName>
        <fullName evidence="8">DoxX family protein</fullName>
    </submittedName>
</protein>
<comment type="caution">
    <text evidence="8">The sequence shown here is derived from an EMBL/GenBank/DDBJ whole genome shotgun (WGS) entry which is preliminary data.</text>
</comment>
<reference evidence="8 9" key="1">
    <citation type="submission" date="2019-09" db="EMBL/GenBank/DDBJ databases">
        <title>YIM 132180 draft genome.</title>
        <authorList>
            <person name="Zhang K."/>
        </authorList>
    </citation>
    <scope>NUCLEOTIDE SEQUENCE [LARGE SCALE GENOMIC DNA]</scope>
    <source>
        <strain evidence="8 9">YIM 132180</strain>
    </source>
</reference>
<dbReference type="Pfam" id="PF07681">
    <property type="entry name" value="DoxX"/>
    <property type="match status" value="1"/>
</dbReference>
<proteinExistence type="inferred from homology"/>
<comment type="similarity">
    <text evidence="2">Belongs to the DoxX family.</text>
</comment>
<feature type="transmembrane region" description="Helical" evidence="7">
    <location>
        <begin position="100"/>
        <end position="121"/>
    </location>
</feature>
<evidence type="ECO:0000256" key="6">
    <source>
        <dbReference type="ARBA" id="ARBA00023136"/>
    </source>
</evidence>
<keyword evidence="4 7" id="KW-0812">Transmembrane</keyword>
<evidence type="ECO:0000313" key="8">
    <source>
        <dbReference type="EMBL" id="KAB0680047.1"/>
    </source>
</evidence>
<dbReference type="AlphaFoldDB" id="A0A7V7PPS8"/>
<dbReference type="PANTHER" id="PTHR33452">
    <property type="entry name" value="OXIDOREDUCTASE CATD-RELATED"/>
    <property type="match status" value="1"/>
</dbReference>
<evidence type="ECO:0000256" key="2">
    <source>
        <dbReference type="ARBA" id="ARBA00006679"/>
    </source>
</evidence>
<dbReference type="RefSeq" id="WP_150969774.1">
    <property type="nucleotide sequence ID" value="NZ_VZDO01000007.1"/>
</dbReference>
<evidence type="ECO:0000256" key="4">
    <source>
        <dbReference type="ARBA" id="ARBA00022692"/>
    </source>
</evidence>
<dbReference type="InterPro" id="IPR051907">
    <property type="entry name" value="DoxX-like_oxidoreductase"/>
</dbReference>
<evidence type="ECO:0000256" key="1">
    <source>
        <dbReference type="ARBA" id="ARBA00004651"/>
    </source>
</evidence>
<organism evidence="8 9">
    <name type="scientific">Plantimonas leprariae</name>
    <dbReference type="NCBI Taxonomy" id="2615207"/>
    <lineage>
        <taxon>Bacteria</taxon>
        <taxon>Pseudomonadati</taxon>
        <taxon>Pseudomonadota</taxon>
        <taxon>Alphaproteobacteria</taxon>
        <taxon>Hyphomicrobiales</taxon>
        <taxon>Aurantimonadaceae</taxon>
        <taxon>Plantimonas</taxon>
    </lineage>
</organism>
<dbReference type="InterPro" id="IPR032808">
    <property type="entry name" value="DoxX"/>
</dbReference>
<comment type="subcellular location">
    <subcellularLocation>
        <location evidence="1">Cell membrane</location>
        <topology evidence="1">Multi-pass membrane protein</topology>
    </subcellularLocation>
</comment>
<keyword evidence="9" id="KW-1185">Reference proteome</keyword>
<keyword evidence="3" id="KW-1003">Cell membrane</keyword>
<evidence type="ECO:0000256" key="5">
    <source>
        <dbReference type="ARBA" id="ARBA00022989"/>
    </source>
</evidence>
<dbReference type="PANTHER" id="PTHR33452:SF4">
    <property type="entry name" value="BLL4328 PROTEIN"/>
    <property type="match status" value="1"/>
</dbReference>
<dbReference type="EMBL" id="VZDO01000007">
    <property type="protein sequence ID" value="KAB0680047.1"/>
    <property type="molecule type" value="Genomic_DNA"/>
</dbReference>
<keyword evidence="6 7" id="KW-0472">Membrane</keyword>
<accession>A0A7V7PPS8</accession>
<dbReference type="GO" id="GO:0005886">
    <property type="term" value="C:plasma membrane"/>
    <property type="evidence" value="ECO:0007669"/>
    <property type="project" value="UniProtKB-SubCell"/>
</dbReference>
<evidence type="ECO:0000256" key="3">
    <source>
        <dbReference type="ARBA" id="ARBA00022475"/>
    </source>
</evidence>
<evidence type="ECO:0000256" key="7">
    <source>
        <dbReference type="SAM" id="Phobius"/>
    </source>
</evidence>
<keyword evidence="5 7" id="KW-1133">Transmembrane helix</keyword>
<evidence type="ECO:0000313" key="9">
    <source>
        <dbReference type="Proteomes" id="UP000432089"/>
    </source>
</evidence>
<dbReference type="Proteomes" id="UP000432089">
    <property type="component" value="Unassembled WGS sequence"/>
</dbReference>